<keyword evidence="5" id="KW-0879">Wnt signaling pathway</keyword>
<feature type="compositionally biased region" description="Gly residues" evidence="15">
    <location>
        <begin position="192"/>
        <end position="213"/>
    </location>
</feature>
<dbReference type="CDD" id="cd07456">
    <property type="entry name" value="CRD_FZ5_like"/>
    <property type="match status" value="1"/>
</dbReference>
<feature type="disulfide bond" evidence="14">
    <location>
        <begin position="116"/>
        <end position="154"/>
    </location>
</feature>
<keyword evidence="7" id="KW-0732">Signal</keyword>
<dbReference type="EMBL" id="JBAMIC010000002">
    <property type="protein sequence ID" value="KAK7112909.1"/>
    <property type="molecule type" value="Genomic_DNA"/>
</dbReference>
<keyword evidence="6 16" id="KW-0812">Transmembrane</keyword>
<keyword evidence="11 14" id="KW-1015">Disulfide bond</keyword>
<evidence type="ECO:0000256" key="7">
    <source>
        <dbReference type="ARBA" id="ARBA00022729"/>
    </source>
</evidence>
<dbReference type="FunFam" id="1.20.1070.10:FF:000053">
    <property type="entry name" value="Frizzled class receptor 8a"/>
    <property type="match status" value="1"/>
</dbReference>
<dbReference type="Gene3D" id="1.20.1070.10">
    <property type="entry name" value="Rhodopsin 7-helix transmembrane proteins"/>
    <property type="match status" value="1"/>
</dbReference>
<keyword evidence="13" id="KW-0807">Transducer</keyword>
<feature type="compositionally biased region" description="Polar residues" evidence="15">
    <location>
        <begin position="599"/>
        <end position="613"/>
    </location>
</feature>
<evidence type="ECO:0000313" key="20">
    <source>
        <dbReference type="Proteomes" id="UP001374579"/>
    </source>
</evidence>
<evidence type="ECO:0000256" key="9">
    <source>
        <dbReference type="ARBA" id="ARBA00023040"/>
    </source>
</evidence>
<keyword evidence="10 16" id="KW-0472">Membrane</keyword>
<dbReference type="SUPFAM" id="SSF63501">
    <property type="entry name" value="Frizzled cysteine-rich domain"/>
    <property type="match status" value="1"/>
</dbReference>
<feature type="domain" description="FZ" evidence="17">
    <location>
        <begin position="66"/>
        <end position="187"/>
    </location>
</feature>
<dbReference type="GO" id="GO:0004930">
    <property type="term" value="F:G protein-coupled receptor activity"/>
    <property type="evidence" value="ECO:0007669"/>
    <property type="project" value="UniProtKB-KW"/>
</dbReference>
<dbReference type="FunFam" id="1.10.2000.10:FF:000004">
    <property type="entry name" value="Frizzled class receptor 8a"/>
    <property type="match status" value="1"/>
</dbReference>
<dbReference type="Pfam" id="PF01392">
    <property type="entry name" value="Fz"/>
    <property type="match status" value="1"/>
</dbReference>
<evidence type="ECO:0000259" key="17">
    <source>
        <dbReference type="PROSITE" id="PS50038"/>
    </source>
</evidence>
<evidence type="ECO:0000256" key="14">
    <source>
        <dbReference type="PROSITE-ProRule" id="PRU00090"/>
    </source>
</evidence>
<feature type="transmembrane region" description="Helical" evidence="16">
    <location>
        <begin position="555"/>
        <end position="573"/>
    </location>
</feature>
<feature type="transmembrane region" description="Helical" evidence="16">
    <location>
        <begin position="328"/>
        <end position="348"/>
    </location>
</feature>
<evidence type="ECO:0000256" key="11">
    <source>
        <dbReference type="ARBA" id="ARBA00023157"/>
    </source>
</evidence>
<feature type="disulfide bond" evidence="14">
    <location>
        <begin position="147"/>
        <end position="171"/>
    </location>
</feature>
<evidence type="ECO:0000256" key="13">
    <source>
        <dbReference type="ARBA" id="ARBA00023224"/>
    </source>
</evidence>
<accession>A0AAN9GLT2</accession>
<comment type="caution">
    <text evidence="19">The sequence shown here is derived from an EMBL/GenBank/DDBJ whole genome shotgun (WGS) entry which is preliminary data.</text>
</comment>
<dbReference type="PROSITE" id="PS50261">
    <property type="entry name" value="G_PROTEIN_RECEP_F2_4"/>
    <property type="match status" value="1"/>
</dbReference>
<evidence type="ECO:0000256" key="8">
    <source>
        <dbReference type="ARBA" id="ARBA00022989"/>
    </source>
</evidence>
<dbReference type="GO" id="GO:0017147">
    <property type="term" value="F:Wnt-protein binding"/>
    <property type="evidence" value="ECO:0007669"/>
    <property type="project" value="TreeGrafter"/>
</dbReference>
<feature type="region of interest" description="Disordered" evidence="15">
    <location>
        <begin position="599"/>
        <end position="621"/>
    </location>
</feature>
<evidence type="ECO:0000256" key="5">
    <source>
        <dbReference type="ARBA" id="ARBA00022687"/>
    </source>
</evidence>
<reference evidence="19 20" key="1">
    <citation type="submission" date="2024-02" db="EMBL/GenBank/DDBJ databases">
        <title>Chromosome-scale genome assembly of the rough periwinkle Littorina saxatilis.</title>
        <authorList>
            <person name="De Jode A."/>
            <person name="Faria R."/>
            <person name="Formenti G."/>
            <person name="Sims Y."/>
            <person name="Smith T.P."/>
            <person name="Tracey A."/>
            <person name="Wood J.M.D."/>
            <person name="Zagrodzka Z.B."/>
            <person name="Johannesson K."/>
            <person name="Butlin R.K."/>
            <person name="Leder E.H."/>
        </authorList>
    </citation>
    <scope>NUCLEOTIDE SEQUENCE [LARGE SCALE GENOMIC DNA]</scope>
    <source>
        <strain evidence="19">Snail1</strain>
        <tissue evidence="19">Muscle</tissue>
    </source>
</reference>
<keyword evidence="20" id="KW-1185">Reference proteome</keyword>
<feature type="disulfide bond" evidence="14">
    <location>
        <begin position="79"/>
        <end position="125"/>
    </location>
</feature>
<evidence type="ECO:0000256" key="16">
    <source>
        <dbReference type="SAM" id="Phobius"/>
    </source>
</evidence>
<dbReference type="Proteomes" id="UP001374579">
    <property type="component" value="Unassembled WGS sequence"/>
</dbReference>
<evidence type="ECO:0000313" key="19">
    <source>
        <dbReference type="EMBL" id="KAK7112909.1"/>
    </source>
</evidence>
<evidence type="ECO:0000256" key="12">
    <source>
        <dbReference type="ARBA" id="ARBA00023170"/>
    </source>
</evidence>
<feature type="transmembrane region" description="Helical" evidence="16">
    <location>
        <begin position="456"/>
        <end position="482"/>
    </location>
</feature>
<keyword evidence="4" id="KW-1003">Cell membrane</keyword>
<dbReference type="PROSITE" id="PS50038">
    <property type="entry name" value="FZ"/>
    <property type="match status" value="1"/>
</dbReference>
<dbReference type="AlphaFoldDB" id="A0AAN9GLT2"/>
<evidence type="ECO:0000256" key="10">
    <source>
        <dbReference type="ARBA" id="ARBA00023136"/>
    </source>
</evidence>
<feature type="disulfide bond" evidence="14">
    <location>
        <begin position="143"/>
        <end position="184"/>
    </location>
</feature>
<evidence type="ECO:0000256" key="4">
    <source>
        <dbReference type="ARBA" id="ARBA00022475"/>
    </source>
</evidence>
<proteinExistence type="inferred from homology"/>
<gene>
    <name evidence="19" type="ORF">V1264_012284</name>
</gene>
<feature type="domain" description="G-protein coupled receptors family 2 profile 2" evidence="18">
    <location>
        <begin position="290"/>
        <end position="580"/>
    </location>
</feature>
<dbReference type="InterPro" id="IPR036790">
    <property type="entry name" value="Frizzled_dom_sf"/>
</dbReference>
<organism evidence="19 20">
    <name type="scientific">Littorina saxatilis</name>
    <dbReference type="NCBI Taxonomy" id="31220"/>
    <lineage>
        <taxon>Eukaryota</taxon>
        <taxon>Metazoa</taxon>
        <taxon>Spiralia</taxon>
        <taxon>Lophotrochozoa</taxon>
        <taxon>Mollusca</taxon>
        <taxon>Gastropoda</taxon>
        <taxon>Caenogastropoda</taxon>
        <taxon>Littorinimorpha</taxon>
        <taxon>Littorinoidea</taxon>
        <taxon>Littorinidae</taxon>
        <taxon>Littorina</taxon>
    </lineage>
</organism>
<keyword evidence="8 16" id="KW-1133">Transmembrane helix</keyword>
<dbReference type="GO" id="GO:0035567">
    <property type="term" value="P:non-canonical Wnt signaling pathway"/>
    <property type="evidence" value="ECO:0007669"/>
    <property type="project" value="TreeGrafter"/>
</dbReference>
<evidence type="ECO:0000256" key="2">
    <source>
        <dbReference type="ARBA" id="ARBA00008077"/>
    </source>
</evidence>
<feature type="transmembrane region" description="Helical" evidence="16">
    <location>
        <begin position="294"/>
        <end position="316"/>
    </location>
</feature>
<dbReference type="CDD" id="cd15035">
    <property type="entry name" value="7tmF_FZD5_FZD8-like"/>
    <property type="match status" value="1"/>
</dbReference>
<dbReference type="InterPro" id="IPR015526">
    <property type="entry name" value="Frizzled/SFRP"/>
</dbReference>
<dbReference type="PRINTS" id="PR00489">
    <property type="entry name" value="FRIZZLED"/>
</dbReference>
<protein>
    <submittedName>
        <fullName evidence="19">Uncharacterized protein</fullName>
    </submittedName>
</protein>
<feature type="region of interest" description="Disordered" evidence="15">
    <location>
        <begin position="189"/>
        <end position="233"/>
    </location>
</feature>
<evidence type="ECO:0000256" key="1">
    <source>
        <dbReference type="ARBA" id="ARBA00004651"/>
    </source>
</evidence>
<comment type="similarity">
    <text evidence="2">Belongs to the G-protein coupled receptor Fz/Smo family.</text>
</comment>
<keyword evidence="12" id="KW-0675">Receptor</keyword>
<dbReference type="InterPro" id="IPR017981">
    <property type="entry name" value="GPCR_2-like_7TM"/>
</dbReference>
<feature type="transmembrane region" description="Helical" evidence="16">
    <location>
        <begin position="360"/>
        <end position="380"/>
    </location>
</feature>
<dbReference type="InterPro" id="IPR000539">
    <property type="entry name" value="Frizzled/Smoothened_7TM"/>
</dbReference>
<dbReference type="Gene3D" id="1.10.2000.10">
    <property type="entry name" value="Frizzled cysteine-rich domain"/>
    <property type="match status" value="1"/>
</dbReference>
<evidence type="ECO:0000259" key="18">
    <source>
        <dbReference type="PROSITE" id="PS50261"/>
    </source>
</evidence>
<dbReference type="GO" id="GO:0060070">
    <property type="term" value="P:canonical Wnt signaling pathway"/>
    <property type="evidence" value="ECO:0007669"/>
    <property type="project" value="TreeGrafter"/>
</dbReference>
<evidence type="ECO:0000256" key="3">
    <source>
        <dbReference type="ARBA" id="ARBA00022473"/>
    </source>
</evidence>
<keyword evidence="3" id="KW-0217">Developmental protein</keyword>
<dbReference type="PANTHER" id="PTHR11309">
    <property type="entry name" value="FRIZZLED"/>
    <property type="match status" value="1"/>
</dbReference>
<dbReference type="InterPro" id="IPR020067">
    <property type="entry name" value="Frizzled_dom"/>
</dbReference>
<evidence type="ECO:0000256" key="15">
    <source>
        <dbReference type="SAM" id="MobiDB-lite"/>
    </source>
</evidence>
<name>A0AAN9GLT2_9CAEN</name>
<dbReference type="SMART" id="SM01330">
    <property type="entry name" value="Frizzled"/>
    <property type="match status" value="1"/>
</dbReference>
<feature type="transmembrane region" description="Helical" evidence="16">
    <location>
        <begin position="502"/>
        <end position="527"/>
    </location>
</feature>
<dbReference type="PANTHER" id="PTHR11309:SF126">
    <property type="entry name" value="FRIZZLED-2"/>
    <property type="match status" value="1"/>
</dbReference>
<dbReference type="GO" id="GO:0005886">
    <property type="term" value="C:plasma membrane"/>
    <property type="evidence" value="ECO:0007669"/>
    <property type="project" value="UniProtKB-SubCell"/>
</dbReference>
<feature type="disulfide bond" evidence="14">
    <location>
        <begin position="71"/>
        <end position="132"/>
    </location>
</feature>
<evidence type="ECO:0000256" key="6">
    <source>
        <dbReference type="ARBA" id="ARBA00022692"/>
    </source>
</evidence>
<keyword evidence="9" id="KW-0297">G-protein coupled receptor</keyword>
<dbReference type="GO" id="GO:0042813">
    <property type="term" value="F:Wnt receptor activity"/>
    <property type="evidence" value="ECO:0007669"/>
    <property type="project" value="TreeGrafter"/>
</dbReference>
<sequence length="621" mass="69580">MECCDADASVMPVVCFCDCGRKASRPAQRSHRCNSVFRVRNLPLTSTTTMLLLLLLTLSSVVQGEEQARRCEEITIPMCKGIGYNYTYVPNEFNHESQNEAGLVVHQFWHLVKIQCSPDLKIFLCSMYAPICIHNYKKPLPVCRPVCERAKAGCAPLMRRYGFAWPEQMNCDKLPKKSTPEELCMHRNTTGAGEGGGGGAGVDRGGLGGGGGVLSPEDPNVPRPNHGVQPLPDDGILTKSTERDCRCQCHSPLVTVYKDASSYYNKISTGGIPNCAVNCYSPYFTDNERTFATFWIGLWSILCCISTFMTVSTFFVDMQRFKYPERPIIFLSACYFMVSIGYIIRLIVGHEGVACQAGMVRYETTGPAVCTVVFLLIYFFGMASSIWWVILSFTWFLAAGLKWGQEAIASYSQYFHLAAWLIPSVKSIAVLAMSSVDGDPIAGICFVGNQSLENLRGFVLAPLFVYLIIGTSFLLAGFVSLFRIRSVIKQQGRGKTDKLERLMIRIGVFSVLYTVPATIVIACYFYEQHLRERWERTRTCPCSDERAAPDYSVFMLKYFMCLVVGITSGFWIWTGKTLDSWRKLFNGTLCHKHSYSHPNRSMTKYSNASYQPTKPQPLSHV</sequence>
<dbReference type="Pfam" id="PF01534">
    <property type="entry name" value="Frizzled"/>
    <property type="match status" value="1"/>
</dbReference>
<comment type="subcellular location">
    <subcellularLocation>
        <location evidence="1">Cell membrane</location>
        <topology evidence="1">Multi-pass membrane protein</topology>
    </subcellularLocation>
</comment>
<dbReference type="SMART" id="SM00063">
    <property type="entry name" value="FRI"/>
    <property type="match status" value="1"/>
</dbReference>